<feature type="coiled-coil region" evidence="12">
    <location>
        <begin position="5"/>
        <end position="32"/>
    </location>
</feature>
<evidence type="ECO:0000256" key="6">
    <source>
        <dbReference type="ARBA" id="ARBA00022968"/>
    </source>
</evidence>
<dbReference type="PANTHER" id="PTHR10806">
    <property type="entry name" value="SIGNAL PEPTIDASE COMPLEX CATALYTIC SUBUNIT SEC11"/>
    <property type="match status" value="1"/>
</dbReference>
<keyword evidence="8 13" id="KW-0472">Membrane</keyword>
<evidence type="ECO:0000256" key="11">
    <source>
        <dbReference type="NCBIfam" id="TIGR02228"/>
    </source>
</evidence>
<gene>
    <name evidence="14" type="ORF">GX523_11205</name>
</gene>
<dbReference type="AlphaFoldDB" id="A0A7C6Z558"/>
<keyword evidence="3 13" id="KW-0812">Transmembrane</keyword>
<dbReference type="InterPro" id="IPR019533">
    <property type="entry name" value="Peptidase_S26"/>
</dbReference>
<reference evidence="14 15" key="1">
    <citation type="journal article" date="2020" name="Biotechnol. Biofuels">
        <title>New insights from the biogas microbiome by comprehensive genome-resolved metagenomics of nearly 1600 species originating from multiple anaerobic digesters.</title>
        <authorList>
            <person name="Campanaro S."/>
            <person name="Treu L."/>
            <person name="Rodriguez-R L.M."/>
            <person name="Kovalovszki A."/>
            <person name="Ziels R.M."/>
            <person name="Maus I."/>
            <person name="Zhu X."/>
            <person name="Kougias P.G."/>
            <person name="Basile A."/>
            <person name="Luo G."/>
            <person name="Schluter A."/>
            <person name="Konstantinidis K.T."/>
            <person name="Angelidaki I."/>
        </authorList>
    </citation>
    <scope>NUCLEOTIDE SEQUENCE [LARGE SCALE GENOMIC DNA]</scope>
    <source>
        <strain evidence="14">AS05jafATM_4</strain>
    </source>
</reference>
<dbReference type="Proteomes" id="UP000553059">
    <property type="component" value="Unassembled WGS sequence"/>
</dbReference>
<sequence>MSSTKHTTRQQIEDMRKEIQAKKQKKSDLHSKKNLHGGRLGGRNDLLKVLSRTLFGVIVVALLFSLVSINMAKSRGEVPRIFGYYLFVIESGSMEPTLKVGTVILSREPKNPESLEKNDIVTFQTLSGAIITHRIIEVLDEGAGSIGYLTKGDNPINAIDQEVLTPERVIGVFIARIPLS</sequence>
<evidence type="ECO:0000256" key="4">
    <source>
        <dbReference type="ARBA" id="ARBA00022801"/>
    </source>
</evidence>
<dbReference type="SUPFAM" id="SSF51306">
    <property type="entry name" value="LexA/Signal peptidase"/>
    <property type="match status" value="1"/>
</dbReference>
<dbReference type="EC" id="3.4.21.89" evidence="11"/>
<dbReference type="GO" id="GO:0006465">
    <property type="term" value="P:signal peptide processing"/>
    <property type="evidence" value="ECO:0007669"/>
    <property type="project" value="UniProtKB-UniRule"/>
</dbReference>
<proteinExistence type="predicted"/>
<evidence type="ECO:0000256" key="5">
    <source>
        <dbReference type="ARBA" id="ARBA00022824"/>
    </source>
</evidence>
<dbReference type="NCBIfam" id="TIGR02228">
    <property type="entry name" value="sigpep_I_arch"/>
    <property type="match status" value="1"/>
</dbReference>
<evidence type="ECO:0000256" key="1">
    <source>
        <dbReference type="ARBA" id="ARBA00004648"/>
    </source>
</evidence>
<evidence type="ECO:0000256" key="8">
    <source>
        <dbReference type="ARBA" id="ARBA00023136"/>
    </source>
</evidence>
<feature type="transmembrane region" description="Helical" evidence="13">
    <location>
        <begin position="53"/>
        <end position="72"/>
    </location>
</feature>
<evidence type="ECO:0000256" key="10">
    <source>
        <dbReference type="ARBA" id="ARBA00045533"/>
    </source>
</evidence>
<dbReference type="GO" id="GO:0009003">
    <property type="term" value="F:signal peptidase activity"/>
    <property type="evidence" value="ECO:0007669"/>
    <property type="project" value="UniProtKB-EC"/>
</dbReference>
<name>A0A7C6Z558_9FIRM</name>
<dbReference type="PANTHER" id="PTHR10806:SF6">
    <property type="entry name" value="SIGNAL PEPTIDASE COMPLEX CATALYTIC SUBUNIT SEC11"/>
    <property type="match status" value="1"/>
</dbReference>
<evidence type="ECO:0000256" key="13">
    <source>
        <dbReference type="SAM" id="Phobius"/>
    </source>
</evidence>
<dbReference type="CDD" id="cd06530">
    <property type="entry name" value="S26_SPase_I"/>
    <property type="match status" value="1"/>
</dbReference>
<dbReference type="InterPro" id="IPR019756">
    <property type="entry name" value="Pept_S26A_signal_pept_1_Ser-AS"/>
</dbReference>
<evidence type="ECO:0000256" key="9">
    <source>
        <dbReference type="ARBA" id="ARBA00033305"/>
    </source>
</evidence>
<comment type="caution">
    <text evidence="14">The sequence shown here is derived from an EMBL/GenBank/DDBJ whole genome shotgun (WGS) entry which is preliminary data.</text>
</comment>
<accession>A0A7C6Z558</accession>
<dbReference type="GO" id="GO:0016020">
    <property type="term" value="C:membrane"/>
    <property type="evidence" value="ECO:0007669"/>
    <property type="project" value="UniProtKB-UniRule"/>
</dbReference>
<keyword evidence="6" id="KW-0735">Signal-anchor</keyword>
<keyword evidence="7 13" id="KW-1133">Transmembrane helix</keyword>
<keyword evidence="4 14" id="KW-0378">Hydrolase</keyword>
<dbReference type="GO" id="GO:0004252">
    <property type="term" value="F:serine-type endopeptidase activity"/>
    <property type="evidence" value="ECO:0007669"/>
    <property type="project" value="UniProtKB-UniRule"/>
</dbReference>
<keyword evidence="12" id="KW-0175">Coiled coil</keyword>
<dbReference type="EMBL" id="DUTF01000247">
    <property type="protein sequence ID" value="HHY27286.1"/>
    <property type="molecule type" value="Genomic_DNA"/>
</dbReference>
<evidence type="ECO:0000256" key="3">
    <source>
        <dbReference type="ARBA" id="ARBA00022692"/>
    </source>
</evidence>
<dbReference type="InterPro" id="IPR036286">
    <property type="entry name" value="LexA/Signal_pep-like_sf"/>
</dbReference>
<protein>
    <recommendedName>
        <fullName evidence="9 11">Signal peptidase I</fullName>
        <ecNumber evidence="11">3.4.21.89</ecNumber>
    </recommendedName>
</protein>
<dbReference type="InterPro" id="IPR001733">
    <property type="entry name" value="Peptidase_S26B"/>
</dbReference>
<keyword evidence="5" id="KW-0256">Endoplasmic reticulum</keyword>
<evidence type="ECO:0000256" key="7">
    <source>
        <dbReference type="ARBA" id="ARBA00022989"/>
    </source>
</evidence>
<evidence type="ECO:0000313" key="14">
    <source>
        <dbReference type="EMBL" id="HHY27286.1"/>
    </source>
</evidence>
<evidence type="ECO:0000256" key="2">
    <source>
        <dbReference type="ARBA" id="ARBA00022670"/>
    </source>
</evidence>
<comment type="function">
    <text evidence="10">Catalytic component of the signal peptidase complex (SPC) which catalyzes the cleavage of N-terminal signal sequences from nascent proteins as they are translocated into the lumen of the endoplasmic reticulum. Specifically cleaves N-terminal signal peptides that contain a hydrophobic alpha-helix (h-region) shorter than 18-20 amino acids.</text>
</comment>
<dbReference type="PROSITE" id="PS00501">
    <property type="entry name" value="SPASE_I_1"/>
    <property type="match status" value="1"/>
</dbReference>
<evidence type="ECO:0000313" key="15">
    <source>
        <dbReference type="Proteomes" id="UP000553059"/>
    </source>
</evidence>
<keyword evidence="2" id="KW-0645">Protease</keyword>
<evidence type="ECO:0000256" key="12">
    <source>
        <dbReference type="SAM" id="Coils"/>
    </source>
</evidence>
<organism evidence="14 15">
    <name type="scientific">Desulfitobacterium dehalogenans</name>
    <dbReference type="NCBI Taxonomy" id="36854"/>
    <lineage>
        <taxon>Bacteria</taxon>
        <taxon>Bacillati</taxon>
        <taxon>Bacillota</taxon>
        <taxon>Clostridia</taxon>
        <taxon>Eubacteriales</taxon>
        <taxon>Desulfitobacteriaceae</taxon>
        <taxon>Desulfitobacterium</taxon>
    </lineage>
</organism>
<comment type="subcellular location">
    <subcellularLocation>
        <location evidence="1">Endoplasmic reticulum membrane</location>
        <topology evidence="1">Single-pass type II membrane protein</topology>
    </subcellularLocation>
</comment>